<dbReference type="RefSeq" id="WP_280835743.1">
    <property type="nucleotide sequence ID" value="NZ_JARXVE010000016.1"/>
</dbReference>
<evidence type="ECO:0000313" key="2">
    <source>
        <dbReference type="Proteomes" id="UP001160130"/>
    </source>
</evidence>
<proteinExistence type="predicted"/>
<reference evidence="1 2" key="1">
    <citation type="submission" date="2023-04" db="EMBL/GenBank/DDBJ databases">
        <title>Forest soil microbial communities from Buena Vista Peninsula, Colon Province, Panama.</title>
        <authorList>
            <person name="Bouskill N."/>
        </authorList>
    </citation>
    <scope>NUCLEOTIDE SEQUENCE [LARGE SCALE GENOMIC DNA]</scope>
    <source>
        <strain evidence="1 2">AC80</strain>
    </source>
</reference>
<evidence type="ECO:0000313" key="1">
    <source>
        <dbReference type="EMBL" id="MDH6199190.1"/>
    </source>
</evidence>
<dbReference type="Gene3D" id="3.90.1690.10">
    <property type="entry name" value="phage-related protein like domain"/>
    <property type="match status" value="1"/>
</dbReference>
<dbReference type="InterPro" id="IPR053738">
    <property type="entry name" value="Lambda_capsid_assembly"/>
</dbReference>
<dbReference type="EMBL" id="JARXVE010000016">
    <property type="protein sequence ID" value="MDH6199190.1"/>
    <property type="molecule type" value="Genomic_DNA"/>
</dbReference>
<keyword evidence="2" id="KW-1185">Reference proteome</keyword>
<accession>A0ABT6LB27</accession>
<comment type="caution">
    <text evidence="1">The sequence shown here is derived from an EMBL/GenBank/DDBJ whole genome shotgun (WGS) entry which is preliminary data.</text>
</comment>
<evidence type="ECO:0008006" key="3">
    <source>
        <dbReference type="Google" id="ProtNLM"/>
    </source>
</evidence>
<organism evidence="1 2">
    <name type="scientific">Mycolicibacterium frederiksbergense</name>
    <dbReference type="NCBI Taxonomy" id="117567"/>
    <lineage>
        <taxon>Bacteria</taxon>
        <taxon>Bacillati</taxon>
        <taxon>Actinomycetota</taxon>
        <taxon>Actinomycetes</taxon>
        <taxon>Mycobacteriales</taxon>
        <taxon>Mycobacteriaceae</taxon>
        <taxon>Mycolicibacterium</taxon>
    </lineage>
</organism>
<protein>
    <recommendedName>
        <fullName evidence="3">Phage major capsid protein</fullName>
    </recommendedName>
</protein>
<gene>
    <name evidence="1" type="ORF">M2272_005858</name>
</gene>
<sequence length="308" mass="33364">MTTPVVSVNDGPRITISDLIGNPLMVPTKIKELMENQFISEALFRDEGENSNGIVGYSEGDPMFLEQDVQDIAEFGEIPVATSKRGVPVVAYANKRGLAIRISREMIKANKVGEVQRQITQLTNTFKRADDKVARTLLHSQLPTLPVANAWDTANGSPRLDIATGIREVTEAAPAGASSEEWYGFQPDTIVLNPGILPTLLDNEKFLKVYQGNIADQSIAFKGALPSQIFGLSVIGSMAWPTTEVTILQRGVVGFYSDMFPLEITGLYSEGNGPLGGPTQSYRCDATHTRAIALDQPKAGIRLTGILT</sequence>
<dbReference type="Pfam" id="PF25209">
    <property type="entry name" value="Phage_capsid_4"/>
    <property type="match status" value="1"/>
</dbReference>
<dbReference type="Proteomes" id="UP001160130">
    <property type="component" value="Unassembled WGS sequence"/>
</dbReference>
<name>A0ABT6LB27_9MYCO</name>